<dbReference type="Pfam" id="PF13279">
    <property type="entry name" value="4HBT_2"/>
    <property type="match status" value="1"/>
</dbReference>
<dbReference type="InterPro" id="IPR029069">
    <property type="entry name" value="HotDog_dom_sf"/>
</dbReference>
<evidence type="ECO:0000313" key="2">
    <source>
        <dbReference type="Proteomes" id="UP000565715"/>
    </source>
</evidence>
<dbReference type="AlphaFoldDB" id="A0A846X9Y6"/>
<gene>
    <name evidence="1" type="ORF">HGA13_06910</name>
</gene>
<dbReference type="Gene3D" id="3.10.129.10">
    <property type="entry name" value="Hotdog Thioesterase"/>
    <property type="match status" value="1"/>
</dbReference>
<comment type="caution">
    <text evidence="1">The sequence shown here is derived from an EMBL/GenBank/DDBJ whole genome shotgun (WGS) entry which is preliminary data.</text>
</comment>
<protein>
    <submittedName>
        <fullName evidence="1">Thioesterase</fullName>
    </submittedName>
</protein>
<dbReference type="Proteomes" id="UP000565715">
    <property type="component" value="Unassembled WGS sequence"/>
</dbReference>
<evidence type="ECO:0000313" key="1">
    <source>
        <dbReference type="EMBL" id="NKY32808.1"/>
    </source>
</evidence>
<dbReference type="PANTHER" id="PTHR31793">
    <property type="entry name" value="4-HYDROXYBENZOYL-COA THIOESTERASE FAMILY MEMBER"/>
    <property type="match status" value="1"/>
</dbReference>
<sequence length="170" mass="18793">MTRSATVPSYRELGRLPLERGPFVVPASFEDENGHMNVTHYFTLCGDGVKEVFERIGIDDTYRATRRQGFFVAEHHLRYYAETSVGDRVSVHSRVVERSDKVVYCLILLVNNTTEQIACTLEVVAVNVDFDTRRATAFAADIAAAIDAELAIAATVDCPVPLCPGMGIRP</sequence>
<dbReference type="GO" id="GO:0047617">
    <property type="term" value="F:fatty acyl-CoA hydrolase activity"/>
    <property type="evidence" value="ECO:0007669"/>
    <property type="project" value="TreeGrafter"/>
</dbReference>
<keyword evidence="2" id="KW-1185">Reference proteome</keyword>
<accession>A0A846X9Y6</accession>
<name>A0A846X9Y6_9NOCA</name>
<reference evidence="1 2" key="1">
    <citation type="submission" date="2020-04" db="EMBL/GenBank/DDBJ databases">
        <title>MicrobeNet Type strains.</title>
        <authorList>
            <person name="Nicholson A.C."/>
        </authorList>
    </citation>
    <scope>NUCLEOTIDE SEQUENCE [LARGE SCALE GENOMIC DNA]</scope>
    <source>
        <strain evidence="1 2">DSM 45078</strain>
    </source>
</reference>
<dbReference type="SUPFAM" id="SSF54637">
    <property type="entry name" value="Thioesterase/thiol ester dehydrase-isomerase"/>
    <property type="match status" value="1"/>
</dbReference>
<dbReference type="InterPro" id="IPR050563">
    <property type="entry name" value="4-hydroxybenzoyl-CoA_TE"/>
</dbReference>
<proteinExistence type="predicted"/>
<dbReference type="RefSeq" id="WP_068037560.1">
    <property type="nucleotide sequence ID" value="NZ_JAAXOO010000001.1"/>
</dbReference>
<dbReference type="PANTHER" id="PTHR31793:SF2">
    <property type="entry name" value="BLR1345 PROTEIN"/>
    <property type="match status" value="1"/>
</dbReference>
<dbReference type="EMBL" id="JAAXOO010000001">
    <property type="protein sequence ID" value="NKY32808.1"/>
    <property type="molecule type" value="Genomic_DNA"/>
</dbReference>
<organism evidence="1 2">
    <name type="scientific">Nocardia speluncae</name>
    <dbReference type="NCBI Taxonomy" id="419477"/>
    <lineage>
        <taxon>Bacteria</taxon>
        <taxon>Bacillati</taxon>
        <taxon>Actinomycetota</taxon>
        <taxon>Actinomycetes</taxon>
        <taxon>Mycobacteriales</taxon>
        <taxon>Nocardiaceae</taxon>
        <taxon>Nocardia</taxon>
    </lineage>
</organism>
<dbReference type="CDD" id="cd00586">
    <property type="entry name" value="4HBT"/>
    <property type="match status" value="1"/>
</dbReference>